<dbReference type="AlphaFoldDB" id="A0A7S8IGT9"/>
<gene>
    <name evidence="3" type="ORF">G4Y79_11965</name>
</gene>
<evidence type="ECO:0000313" key="3">
    <source>
        <dbReference type="EMBL" id="QPC85047.1"/>
    </source>
</evidence>
<sequence length="238" mass="24967">MGQFDGKVVFVTGAGGGIGSVVAAKFAQEGAKLVLAVHHSDSDDEVLSKLGVEVDDYLVVTGDIGQPETINTMVEQAVDKFGQIDVMAHVAGGFAMGAVHDLDIDTFEKLMYLNAHLTYVACGRIAKHMVEKGVQGAITVVLARAALSGSKNMAAYAASKAAAERIMQSMAQDLKEHNIRVNGVLPSTVDTAANRKDMPKADFSKWVTPEQIADVIAFLSSDAASAISGASVPVYNKA</sequence>
<dbReference type="InterPro" id="IPR036291">
    <property type="entry name" value="NAD(P)-bd_dom_sf"/>
</dbReference>
<dbReference type="Pfam" id="PF00106">
    <property type="entry name" value="adh_short"/>
    <property type="match status" value="1"/>
</dbReference>
<dbReference type="RefSeq" id="WP_195173110.1">
    <property type="nucleotide sequence ID" value="NZ_CP062983.1"/>
</dbReference>
<dbReference type="Proteomes" id="UP000594468">
    <property type="component" value="Chromosome"/>
</dbReference>
<dbReference type="KEGG" id="pmet:G4Y79_11965"/>
<dbReference type="PANTHER" id="PTHR24321:SF8">
    <property type="entry name" value="ESTRADIOL 17-BETA-DEHYDROGENASE 8-RELATED"/>
    <property type="match status" value="1"/>
</dbReference>
<dbReference type="InterPro" id="IPR020904">
    <property type="entry name" value="Sc_DH/Rdtase_CS"/>
</dbReference>
<keyword evidence="4" id="KW-1185">Reference proteome</keyword>
<proteinExistence type="inferred from homology"/>
<dbReference type="SUPFAM" id="SSF51735">
    <property type="entry name" value="NAD(P)-binding Rossmann-fold domains"/>
    <property type="match status" value="1"/>
</dbReference>
<dbReference type="PANTHER" id="PTHR24321">
    <property type="entry name" value="DEHYDROGENASES, SHORT CHAIN"/>
    <property type="match status" value="1"/>
</dbReference>
<evidence type="ECO:0000313" key="4">
    <source>
        <dbReference type="Proteomes" id="UP000594468"/>
    </source>
</evidence>
<organism evidence="3 4">
    <name type="scientific">Phototrophicus methaneseepsis</name>
    <dbReference type="NCBI Taxonomy" id="2710758"/>
    <lineage>
        <taxon>Bacteria</taxon>
        <taxon>Bacillati</taxon>
        <taxon>Chloroflexota</taxon>
        <taxon>Candidatus Thermofontia</taxon>
        <taxon>Phototrophicales</taxon>
        <taxon>Phototrophicaceae</taxon>
        <taxon>Phototrophicus</taxon>
    </lineage>
</organism>
<dbReference type="PROSITE" id="PS00061">
    <property type="entry name" value="ADH_SHORT"/>
    <property type="match status" value="1"/>
</dbReference>
<dbReference type="Gene3D" id="3.40.50.720">
    <property type="entry name" value="NAD(P)-binding Rossmann-like Domain"/>
    <property type="match status" value="1"/>
</dbReference>
<name>A0A7S8IGT9_9CHLR</name>
<evidence type="ECO:0000256" key="1">
    <source>
        <dbReference type="ARBA" id="ARBA00006484"/>
    </source>
</evidence>
<reference evidence="3 4" key="1">
    <citation type="submission" date="2020-02" db="EMBL/GenBank/DDBJ databases">
        <authorList>
            <person name="Zheng R.K."/>
            <person name="Sun C.M."/>
        </authorList>
    </citation>
    <scope>NUCLEOTIDE SEQUENCE [LARGE SCALE GENOMIC DNA]</scope>
    <source>
        <strain evidence="4">rifampicinis</strain>
    </source>
</reference>
<evidence type="ECO:0000256" key="2">
    <source>
        <dbReference type="ARBA" id="ARBA00023002"/>
    </source>
</evidence>
<dbReference type="InterPro" id="IPR002347">
    <property type="entry name" value="SDR_fam"/>
</dbReference>
<comment type="similarity">
    <text evidence="1">Belongs to the short-chain dehydrogenases/reductases (SDR) family.</text>
</comment>
<keyword evidence="2" id="KW-0560">Oxidoreductase</keyword>
<dbReference type="GO" id="GO:0016491">
    <property type="term" value="F:oxidoreductase activity"/>
    <property type="evidence" value="ECO:0007669"/>
    <property type="project" value="UniProtKB-KW"/>
</dbReference>
<dbReference type="PRINTS" id="PR00081">
    <property type="entry name" value="GDHRDH"/>
</dbReference>
<dbReference type="EMBL" id="CP062983">
    <property type="protein sequence ID" value="QPC85047.1"/>
    <property type="molecule type" value="Genomic_DNA"/>
</dbReference>
<protein>
    <submittedName>
        <fullName evidence="3">SDR family NAD(P)-dependent oxidoreductase</fullName>
    </submittedName>
</protein>
<accession>A0A7S8IGT9</accession>